<accession>A0ABM7ZF17</accession>
<name>A0ABM7ZF17_9BACT</name>
<evidence type="ECO:0000313" key="2">
    <source>
        <dbReference type="EMBL" id="BDL43353.1"/>
    </source>
</evidence>
<keyword evidence="3" id="KW-1185">Reference proteome</keyword>
<dbReference type="RefSeq" id="WP_215435481.1">
    <property type="nucleotide sequence ID" value="NZ_AP025943.1"/>
</dbReference>
<proteinExistence type="predicted"/>
<dbReference type="Proteomes" id="UP001062263">
    <property type="component" value="Chromosome"/>
</dbReference>
<evidence type="ECO:0000256" key="1">
    <source>
        <dbReference type="SAM" id="SignalP"/>
    </source>
</evidence>
<evidence type="ECO:0000313" key="3">
    <source>
        <dbReference type="Proteomes" id="UP001062263"/>
    </source>
</evidence>
<sequence length="160" mass="18085">MRKKSVIAILPIIVAVVCLFSFSPAQAKICDYEVKYFTYMTPNGASSAKLELVGKSLDGIAAKVLQHTIKLAIDKAGGILKLSEAMRTDKALRNVHIFYLYRFIHQKQVGVWRLGHKTRVTRNGVDYFQPKDLPGAVVEGKKQIERQLDKELEKDCKNHQ</sequence>
<dbReference type="EMBL" id="AP025943">
    <property type="protein sequence ID" value="BDL43353.1"/>
    <property type="molecule type" value="Genomic_DNA"/>
</dbReference>
<feature type="signal peptide" evidence="1">
    <location>
        <begin position="1"/>
        <end position="27"/>
    </location>
</feature>
<reference evidence="2" key="1">
    <citation type="submission" date="2022-06" db="EMBL/GenBank/DDBJ databases">
        <title>Akkermansia biwalacus sp. nov., an anaerobic mucin-degrading bacterium isolated from human intestine.</title>
        <authorList>
            <person name="Kobayashi Y."/>
            <person name="Inoue S."/>
            <person name="Kawahara T."/>
            <person name="Kohda N."/>
        </authorList>
    </citation>
    <scope>NUCLEOTIDE SEQUENCE</scope>
    <source>
        <strain evidence="2">WON2089</strain>
    </source>
</reference>
<feature type="chain" id="PRO_5046490123" description="DUF4468 domain-containing protein" evidence="1">
    <location>
        <begin position="28"/>
        <end position="160"/>
    </location>
</feature>
<gene>
    <name evidence="2" type="ORF">Abiwalacus_09270</name>
</gene>
<evidence type="ECO:0008006" key="4">
    <source>
        <dbReference type="Google" id="ProtNLM"/>
    </source>
</evidence>
<protein>
    <recommendedName>
        <fullName evidence="4">DUF4468 domain-containing protein</fullName>
    </recommendedName>
</protein>
<keyword evidence="1" id="KW-0732">Signal</keyword>
<organism evidence="2 3">
    <name type="scientific">Akkermansia biwaensis</name>
    <dbReference type="NCBI Taxonomy" id="2946555"/>
    <lineage>
        <taxon>Bacteria</taxon>
        <taxon>Pseudomonadati</taxon>
        <taxon>Verrucomicrobiota</taxon>
        <taxon>Verrucomicrobiia</taxon>
        <taxon>Verrucomicrobiales</taxon>
        <taxon>Akkermansiaceae</taxon>
        <taxon>Akkermansia</taxon>
    </lineage>
</organism>